<dbReference type="Pfam" id="PF05032">
    <property type="entry name" value="Spo12"/>
    <property type="match status" value="1"/>
</dbReference>
<accession>A0A9P6VI48</accession>
<sequence>MSSTVLADRDINAAAAQQPAVDAKPEVKSMEYHRQVLQSKLEESQGKQTYISPSDTIMSPCTAKLSAYRSKQVGKAKPKSLFAKTSSKNLGAGGAMFGDRAPVPEKKEVGDQEMNGQ</sequence>
<evidence type="ECO:0000313" key="3">
    <source>
        <dbReference type="Proteomes" id="UP000785200"/>
    </source>
</evidence>
<dbReference type="OrthoDB" id="5578329at2759"/>
<dbReference type="AlphaFoldDB" id="A0A9P6VI48"/>
<dbReference type="EMBL" id="VNKQ01000010">
    <property type="protein sequence ID" value="KAG0648362.1"/>
    <property type="molecule type" value="Genomic_DNA"/>
</dbReference>
<feature type="region of interest" description="Disordered" evidence="1">
    <location>
        <begin position="1"/>
        <end position="29"/>
    </location>
</feature>
<feature type="region of interest" description="Disordered" evidence="1">
    <location>
        <begin position="85"/>
        <end position="117"/>
    </location>
</feature>
<dbReference type="Proteomes" id="UP000785200">
    <property type="component" value="Unassembled WGS sequence"/>
</dbReference>
<gene>
    <name evidence="2" type="ORF">D0Z07_5580</name>
</gene>
<dbReference type="InterPro" id="IPR007727">
    <property type="entry name" value="Spo12"/>
</dbReference>
<keyword evidence="3" id="KW-1185">Reference proteome</keyword>
<protein>
    <submittedName>
        <fullName evidence="2">Bns1</fullName>
    </submittedName>
</protein>
<comment type="caution">
    <text evidence="2">The sequence shown here is derived from an EMBL/GenBank/DDBJ whole genome shotgun (WGS) entry which is preliminary data.</text>
</comment>
<reference evidence="2" key="1">
    <citation type="submission" date="2019-07" db="EMBL/GenBank/DDBJ databases">
        <title>Hyphodiscus hymeniophilus genome sequencing and assembly.</title>
        <authorList>
            <person name="Kramer G."/>
            <person name="Nodwell J."/>
        </authorList>
    </citation>
    <scope>NUCLEOTIDE SEQUENCE</scope>
    <source>
        <strain evidence="2">ATCC 34498</strain>
    </source>
</reference>
<name>A0A9P6VI48_9HELO</name>
<proteinExistence type="predicted"/>
<feature type="compositionally biased region" description="Low complexity" evidence="1">
    <location>
        <begin position="13"/>
        <end position="22"/>
    </location>
</feature>
<evidence type="ECO:0000256" key="1">
    <source>
        <dbReference type="SAM" id="MobiDB-lite"/>
    </source>
</evidence>
<organism evidence="2 3">
    <name type="scientific">Hyphodiscus hymeniophilus</name>
    <dbReference type="NCBI Taxonomy" id="353542"/>
    <lineage>
        <taxon>Eukaryota</taxon>
        <taxon>Fungi</taxon>
        <taxon>Dikarya</taxon>
        <taxon>Ascomycota</taxon>
        <taxon>Pezizomycotina</taxon>
        <taxon>Leotiomycetes</taxon>
        <taxon>Helotiales</taxon>
        <taxon>Hyphodiscaceae</taxon>
        <taxon>Hyphodiscus</taxon>
    </lineage>
</organism>
<evidence type="ECO:0000313" key="2">
    <source>
        <dbReference type="EMBL" id="KAG0648362.1"/>
    </source>
</evidence>